<sequence length="193" mass="23088">MARNINNSRSKKSKTKEKRVNKIYNISSLIYFIIVYQIYTNDNTIIFNMTWSIYLFLFCILYIIIVIIFQFIKSINENLVKYFVSFIIAFFLSVPLYYVFKSSLSYFSKTPVELYNAKILDVREGRWKRGGKYFKAELQFKENIESIDLSKSEFDKLKNIKLSKNHAMIRYRKTIFNLFIIDSIKIQSKSIED</sequence>
<name>A0A1M6ZRY9_9FLAO</name>
<dbReference type="Proteomes" id="UP000650994">
    <property type="component" value="Unassembled WGS sequence"/>
</dbReference>
<reference evidence="2" key="5">
    <citation type="submission" date="2024-05" db="EMBL/GenBank/DDBJ databases">
        <authorList>
            <person name="Sun Q."/>
            <person name="Zhou Y."/>
        </authorList>
    </citation>
    <scope>NUCLEOTIDE SEQUENCE</scope>
    <source>
        <strain evidence="2">CGMCC 1.12707</strain>
    </source>
</reference>
<evidence type="ECO:0000313" key="4">
    <source>
        <dbReference type="Proteomes" id="UP000184120"/>
    </source>
</evidence>
<keyword evidence="1" id="KW-1133">Transmembrane helix</keyword>
<accession>A0A1M6ZRY9</accession>
<dbReference type="STRING" id="1434701.SAMN05443634_10828"/>
<reference evidence="2" key="1">
    <citation type="journal article" date="2014" name="Int. J. Syst. Evol. Microbiol.">
        <title>Complete genome of a new Firmicutes species belonging to the dominant human colonic microbiota ('Ruminococcus bicirculans') reveals two chromosomes and a selective capacity to utilize plant glucans.</title>
        <authorList>
            <consortium name="NISC Comparative Sequencing Program"/>
            <person name="Wegmann U."/>
            <person name="Louis P."/>
            <person name="Goesmann A."/>
            <person name="Henrissat B."/>
            <person name="Duncan S.H."/>
            <person name="Flint H.J."/>
        </authorList>
    </citation>
    <scope>NUCLEOTIDE SEQUENCE</scope>
    <source>
        <strain evidence="2">CGMCC 1.12707</strain>
    </source>
</reference>
<feature type="transmembrane region" description="Helical" evidence="1">
    <location>
        <begin position="21"/>
        <end position="39"/>
    </location>
</feature>
<gene>
    <name evidence="2" type="ORF">GCM10010984_07980</name>
    <name evidence="3" type="ORF">SAMN05443634_10828</name>
</gene>
<dbReference type="EMBL" id="BMFL01000004">
    <property type="protein sequence ID" value="GGE92750.1"/>
    <property type="molecule type" value="Genomic_DNA"/>
</dbReference>
<evidence type="ECO:0000313" key="2">
    <source>
        <dbReference type="EMBL" id="GGE92750.1"/>
    </source>
</evidence>
<protein>
    <submittedName>
        <fullName evidence="3">Uncharacterized protein</fullName>
    </submittedName>
</protein>
<reference evidence="4" key="2">
    <citation type="submission" date="2016-11" db="EMBL/GenBank/DDBJ databases">
        <authorList>
            <person name="Varghese N."/>
            <person name="Submissions S."/>
        </authorList>
    </citation>
    <scope>NUCLEOTIDE SEQUENCE [LARGE SCALE GENOMIC DNA]</scope>
    <source>
        <strain evidence="4">DSM 27989</strain>
    </source>
</reference>
<reference evidence="3" key="3">
    <citation type="submission" date="2016-11" db="EMBL/GenBank/DDBJ databases">
        <authorList>
            <person name="Jaros S."/>
            <person name="Januszkiewicz K."/>
            <person name="Wedrychowicz H."/>
        </authorList>
    </citation>
    <scope>NUCLEOTIDE SEQUENCE [LARGE SCALE GENOMIC DNA]</scope>
    <source>
        <strain evidence="3">DSM 27989</strain>
    </source>
</reference>
<organism evidence="3 4">
    <name type="scientific">Chishuiella changwenlii</name>
    <dbReference type="NCBI Taxonomy" id="1434701"/>
    <lineage>
        <taxon>Bacteria</taxon>
        <taxon>Pseudomonadati</taxon>
        <taxon>Bacteroidota</taxon>
        <taxon>Flavobacteriia</taxon>
        <taxon>Flavobacteriales</taxon>
        <taxon>Weeksellaceae</taxon>
        <taxon>Chishuiella</taxon>
    </lineage>
</organism>
<dbReference type="AlphaFoldDB" id="A0A1M6ZRY9"/>
<dbReference type="Proteomes" id="UP000184120">
    <property type="component" value="Unassembled WGS sequence"/>
</dbReference>
<feature type="transmembrane region" description="Helical" evidence="1">
    <location>
        <begin position="51"/>
        <end position="72"/>
    </location>
</feature>
<keyword evidence="5" id="KW-1185">Reference proteome</keyword>
<evidence type="ECO:0000256" key="1">
    <source>
        <dbReference type="SAM" id="Phobius"/>
    </source>
</evidence>
<dbReference type="EMBL" id="FRBH01000008">
    <property type="protein sequence ID" value="SHL33083.1"/>
    <property type="molecule type" value="Genomic_DNA"/>
</dbReference>
<feature type="transmembrane region" description="Helical" evidence="1">
    <location>
        <begin position="79"/>
        <end position="100"/>
    </location>
</feature>
<keyword evidence="1" id="KW-0472">Membrane</keyword>
<reference evidence="5" key="4">
    <citation type="journal article" date="2019" name="Int. J. Syst. Evol. Microbiol.">
        <title>The Global Catalogue of Microorganisms (GCM) 10K type strain sequencing project: providing services to taxonomists for standard genome sequencing and annotation.</title>
        <authorList>
            <consortium name="The Broad Institute Genomics Platform"/>
            <consortium name="The Broad Institute Genome Sequencing Center for Infectious Disease"/>
            <person name="Wu L."/>
            <person name="Ma J."/>
        </authorList>
    </citation>
    <scope>NUCLEOTIDE SEQUENCE [LARGE SCALE GENOMIC DNA]</scope>
    <source>
        <strain evidence="5">CGMCC 1.12707</strain>
    </source>
</reference>
<keyword evidence="1" id="KW-0812">Transmembrane</keyword>
<evidence type="ECO:0000313" key="5">
    <source>
        <dbReference type="Proteomes" id="UP000650994"/>
    </source>
</evidence>
<evidence type="ECO:0000313" key="3">
    <source>
        <dbReference type="EMBL" id="SHL33083.1"/>
    </source>
</evidence>
<proteinExistence type="predicted"/>